<evidence type="ECO:0000256" key="1">
    <source>
        <dbReference type="ARBA" id="ARBA00009235"/>
    </source>
</evidence>
<dbReference type="CDD" id="cd05005">
    <property type="entry name" value="SIS_PHI"/>
    <property type="match status" value="1"/>
</dbReference>
<dbReference type="Gene3D" id="3.40.50.10490">
    <property type="entry name" value="Glucose-6-phosphate isomerase like protein, domain 1"/>
    <property type="match status" value="1"/>
</dbReference>
<dbReference type="EC" id="5.3.1.27" evidence="2"/>
<evidence type="ECO:0000313" key="2">
    <source>
        <dbReference type="EMBL" id="ODO62839.1"/>
    </source>
</evidence>
<sequence length="178" mass="19549">MKIKSIINEISEVPVTITDNQVDQFCNLLNNTRHVFVSGAGRSGLMIKAFANRLLQLGYPVSVIGEVTAPHTHNKDVIIFNTASGRSQNLLIQAKEAVATGVYIIVVTTNPSSELAKLANLVLHIPAQSKVSDGESIQPMGALFEQYSLLFFDSLVLELMKSRDVNEQTMRDNHANIE</sequence>
<dbReference type="GO" id="GO:1901135">
    <property type="term" value="P:carbohydrate derivative metabolic process"/>
    <property type="evidence" value="ECO:0007669"/>
    <property type="project" value="InterPro"/>
</dbReference>
<dbReference type="InterPro" id="IPR046348">
    <property type="entry name" value="SIS_dom_sf"/>
</dbReference>
<comment type="similarity">
    <text evidence="1">Belongs to the SIS family. PHI subfamily.</text>
</comment>
<organism evidence="2 3">
    <name type="scientific">Lactiplantibacillus plantarum</name>
    <name type="common">Lactobacillus plantarum</name>
    <dbReference type="NCBI Taxonomy" id="1590"/>
    <lineage>
        <taxon>Bacteria</taxon>
        <taxon>Bacillati</taxon>
        <taxon>Bacillota</taxon>
        <taxon>Bacilli</taxon>
        <taxon>Lactobacillales</taxon>
        <taxon>Lactobacillaceae</taxon>
        <taxon>Lactiplantibacillus</taxon>
    </lineage>
</organism>
<dbReference type="InterPro" id="IPR017552">
    <property type="entry name" value="PHI/rmpB"/>
</dbReference>
<gene>
    <name evidence="2" type="primary">hxlB</name>
    <name evidence="2" type="ORF">LPJSA22_02857</name>
</gene>
<dbReference type="EMBL" id="MCOL01000001">
    <property type="protein sequence ID" value="ODO62839.1"/>
    <property type="molecule type" value="Genomic_DNA"/>
</dbReference>
<accession>A0A1E3KVR8</accession>
<dbReference type="Pfam" id="PF01380">
    <property type="entry name" value="SIS"/>
    <property type="match status" value="1"/>
</dbReference>
<dbReference type="GO" id="GO:0043800">
    <property type="term" value="F:6-phospho-3-hexuloisomerase activity"/>
    <property type="evidence" value="ECO:0007669"/>
    <property type="project" value="UniProtKB-EC"/>
</dbReference>
<evidence type="ECO:0000313" key="3">
    <source>
        <dbReference type="Proteomes" id="UP000094892"/>
    </source>
</evidence>
<dbReference type="Proteomes" id="UP000094892">
    <property type="component" value="Unassembled WGS sequence"/>
</dbReference>
<dbReference type="InterPro" id="IPR001347">
    <property type="entry name" value="SIS_dom"/>
</dbReference>
<dbReference type="PATRIC" id="fig|1590.231.peg.2560"/>
<name>A0A1E3KVR8_LACPN</name>
<reference evidence="2 3" key="1">
    <citation type="submission" date="2016-08" db="EMBL/GenBank/DDBJ databases">
        <title>Genome sequencing of Lactobacillus plantarum JSA22, isolated from fermented soybean paste.</title>
        <authorList>
            <person name="Choi H.S."/>
        </authorList>
    </citation>
    <scope>NUCLEOTIDE SEQUENCE [LARGE SCALE GENOMIC DNA]</scope>
    <source>
        <strain evidence="2 3">JSA22</strain>
    </source>
</reference>
<dbReference type="PROSITE" id="PS51464">
    <property type="entry name" value="SIS"/>
    <property type="match status" value="1"/>
</dbReference>
<dbReference type="PANTHER" id="PTHR43443">
    <property type="entry name" value="3-HEXULOSE-6-PHOSPHATE ISOMERASE"/>
    <property type="match status" value="1"/>
</dbReference>
<dbReference type="PANTHER" id="PTHR43443:SF1">
    <property type="entry name" value="3-HEXULOSE-6-PHOSPHATE ISOMERASE"/>
    <property type="match status" value="1"/>
</dbReference>
<dbReference type="GO" id="GO:0097367">
    <property type="term" value="F:carbohydrate derivative binding"/>
    <property type="evidence" value="ECO:0007669"/>
    <property type="project" value="InterPro"/>
</dbReference>
<dbReference type="SUPFAM" id="SSF53697">
    <property type="entry name" value="SIS domain"/>
    <property type="match status" value="1"/>
</dbReference>
<dbReference type="NCBIfam" id="TIGR03127">
    <property type="entry name" value="RuMP_HxlB"/>
    <property type="match status" value="1"/>
</dbReference>
<dbReference type="AlphaFoldDB" id="A0A1E3KVR8"/>
<dbReference type="RefSeq" id="WP_063722093.1">
    <property type="nucleotide sequence ID" value="NZ_AP028145.1"/>
</dbReference>
<protein>
    <submittedName>
        <fullName evidence="2">6-phospho-3-hexuloisomerase</fullName>
        <ecNumber evidence="2">5.3.1.27</ecNumber>
    </submittedName>
</protein>
<proteinExistence type="inferred from homology"/>
<comment type="caution">
    <text evidence="2">The sequence shown here is derived from an EMBL/GenBank/DDBJ whole genome shotgun (WGS) entry which is preliminary data.</text>
</comment>
<keyword evidence="2" id="KW-0413">Isomerase</keyword>